<feature type="compositionally biased region" description="Polar residues" evidence="3">
    <location>
        <begin position="879"/>
        <end position="888"/>
    </location>
</feature>
<dbReference type="FunFam" id="1.25.40.180:FF:000030">
    <property type="entry name" value="Regulator of nonsense transcripts UPF2"/>
    <property type="match status" value="1"/>
</dbReference>
<dbReference type="PANTHER" id="PTHR12839">
    <property type="entry name" value="NONSENSE-MEDIATED MRNA DECAY PROTEIN 2 UP-FRAMESHIFT SUPPRESSOR 2"/>
    <property type="match status" value="1"/>
</dbReference>
<dbReference type="SUPFAM" id="SSF48371">
    <property type="entry name" value="ARM repeat"/>
    <property type="match status" value="3"/>
</dbReference>
<dbReference type="InterPro" id="IPR007193">
    <property type="entry name" value="Upf2/Nmd2_C"/>
</dbReference>
<reference evidence="5" key="1">
    <citation type="submission" date="2015-12" db="EMBL/GenBank/DDBJ databases">
        <title>Update maize B73 reference genome by single molecule sequencing technologies.</title>
        <authorList>
            <consortium name="Maize Genome Sequencing Project"/>
            <person name="Ware D."/>
        </authorList>
    </citation>
    <scope>NUCLEOTIDE SEQUENCE</scope>
    <source>
        <tissue evidence="5">Seedling</tissue>
    </source>
</reference>
<dbReference type="GO" id="GO:0005737">
    <property type="term" value="C:cytoplasm"/>
    <property type="evidence" value="ECO:0007669"/>
    <property type="project" value="UniProtKB-SubCell"/>
</dbReference>
<feature type="region of interest" description="Disordered" evidence="3">
    <location>
        <begin position="1"/>
        <end position="30"/>
    </location>
</feature>
<feature type="compositionally biased region" description="Basic and acidic residues" evidence="3">
    <location>
        <begin position="977"/>
        <end position="986"/>
    </location>
</feature>
<dbReference type="Gene3D" id="1.25.40.180">
    <property type="match status" value="3"/>
</dbReference>
<evidence type="ECO:0000259" key="4">
    <source>
        <dbReference type="SMART" id="SM00543"/>
    </source>
</evidence>
<dbReference type="InterPro" id="IPR016024">
    <property type="entry name" value="ARM-type_fold"/>
</dbReference>
<feature type="domain" description="MIF4G" evidence="4">
    <location>
        <begin position="474"/>
        <end position="662"/>
    </location>
</feature>
<evidence type="ECO:0000256" key="1">
    <source>
        <dbReference type="ARBA" id="ARBA00004496"/>
    </source>
</evidence>
<feature type="compositionally biased region" description="Acidic residues" evidence="3">
    <location>
        <begin position="1011"/>
        <end position="1021"/>
    </location>
</feature>
<feature type="region of interest" description="Disordered" evidence="3">
    <location>
        <begin position="1085"/>
        <end position="1142"/>
    </location>
</feature>
<feature type="compositionally biased region" description="Basic and acidic residues" evidence="3">
    <location>
        <begin position="8"/>
        <end position="23"/>
    </location>
</feature>
<dbReference type="GO" id="GO:0000184">
    <property type="term" value="P:nuclear-transcribed mRNA catabolic process, nonsense-mediated decay"/>
    <property type="evidence" value="ECO:0007669"/>
    <property type="project" value="InterPro"/>
</dbReference>
<accession>A0A1D6Q5E0</accession>
<feature type="compositionally biased region" description="Gly residues" evidence="3">
    <location>
        <begin position="1109"/>
        <end position="1121"/>
    </location>
</feature>
<dbReference type="SMART" id="SM00543">
    <property type="entry name" value="MIF4G"/>
    <property type="match status" value="3"/>
</dbReference>
<organism evidence="5">
    <name type="scientific">Zea mays</name>
    <name type="common">Maize</name>
    <dbReference type="NCBI Taxonomy" id="4577"/>
    <lineage>
        <taxon>Eukaryota</taxon>
        <taxon>Viridiplantae</taxon>
        <taxon>Streptophyta</taxon>
        <taxon>Embryophyta</taxon>
        <taxon>Tracheophyta</taxon>
        <taxon>Spermatophyta</taxon>
        <taxon>Magnoliopsida</taxon>
        <taxon>Liliopsida</taxon>
        <taxon>Poales</taxon>
        <taxon>Poaceae</taxon>
        <taxon>PACMAD clade</taxon>
        <taxon>Panicoideae</taxon>
        <taxon>Andropogonodae</taxon>
        <taxon>Andropogoneae</taxon>
        <taxon>Tripsacinae</taxon>
        <taxon>Zea</taxon>
    </lineage>
</organism>
<proteinExistence type="predicted"/>
<dbReference type="EMBL" id="CM000780">
    <property type="protein sequence ID" value="AQK53760.1"/>
    <property type="molecule type" value="Genomic_DNA"/>
</dbReference>
<dbReference type="InterPro" id="IPR039762">
    <property type="entry name" value="Nmd2/UPF2"/>
</dbReference>
<keyword evidence="2" id="KW-0963">Cytoplasm</keyword>
<feature type="compositionally biased region" description="Basic and acidic residues" evidence="3">
    <location>
        <begin position="385"/>
        <end position="398"/>
    </location>
</feature>
<dbReference type="ExpressionAtlas" id="A0A1D6Q5E0">
    <property type="expression patterns" value="baseline and differential"/>
</dbReference>
<name>A0A1D6Q5E0_MAIZE</name>
<feature type="compositionally biased region" description="Polar residues" evidence="3">
    <location>
        <begin position="330"/>
        <end position="339"/>
    </location>
</feature>
<feature type="compositionally biased region" description="Acidic residues" evidence="3">
    <location>
        <begin position="927"/>
        <end position="947"/>
    </location>
</feature>
<evidence type="ECO:0000313" key="5">
    <source>
        <dbReference type="EMBL" id="AQK53760.1"/>
    </source>
</evidence>
<comment type="subcellular location">
    <subcellularLocation>
        <location evidence="1">Cytoplasm</location>
    </subcellularLocation>
</comment>
<feature type="domain" description="MIF4G" evidence="4">
    <location>
        <begin position="65"/>
        <end position="287"/>
    </location>
</feature>
<dbReference type="PANTHER" id="PTHR12839:SF7">
    <property type="entry name" value="REGULATOR OF NONSENSE TRANSCRIPTS 2"/>
    <property type="match status" value="1"/>
</dbReference>
<dbReference type="Pfam" id="PF02854">
    <property type="entry name" value="MIF4G"/>
    <property type="match status" value="3"/>
</dbReference>
<dbReference type="FunFam" id="1.25.40.180:FF:000033">
    <property type="entry name" value="Regulator of nonsense transcripts UPF2"/>
    <property type="match status" value="1"/>
</dbReference>
<dbReference type="AlphaFoldDB" id="A0A1D6Q5E0"/>
<feature type="region of interest" description="Disordered" evidence="3">
    <location>
        <begin position="385"/>
        <end position="465"/>
    </location>
</feature>
<dbReference type="FunFam" id="1.25.40.180:FF:000052">
    <property type="entry name" value="Nonsense-mediated mRNA decay factor"/>
    <property type="match status" value="1"/>
</dbReference>
<feature type="compositionally biased region" description="Basic and acidic residues" evidence="3">
    <location>
        <begin position="420"/>
        <end position="465"/>
    </location>
</feature>
<feature type="compositionally biased region" description="Basic and acidic residues" evidence="3">
    <location>
        <begin position="948"/>
        <end position="970"/>
    </location>
</feature>
<gene>
    <name evidence="5" type="ORF">ZEAMMB73_Zm00001d051183</name>
</gene>
<feature type="region of interest" description="Disordered" evidence="3">
    <location>
        <begin position="848"/>
        <end position="1030"/>
    </location>
</feature>
<sequence>MDNAQSDNRTDTKQDDDARQSKQDDEEARLEEYKKIIDQKISLRRSNQNPERPDANYLRTLDSSIKRNTTVIKKLKTINDEQKDVIMDELKSVNLSKFVSEAVSYICEAKLRSADIQAAVQVCSLLHQRYKDFSPCLIEGLLKIFFPGKSGDDLDADKNSRAMKKRSTLKLLIELYFVGIVEDASIFVNIIKDLTSAEHLKDREGTQTNLSLLSTFARQGKFFVGLQPHGQEAYDEFFKDLNVTAEQKKFFKKALNSYYDAVAELLQSEHASLRLMEAENAKVLSAKGELSDENTSSYEKLRKSFDQLLRGVSSLAESLDMQPPVMPDDGNTTRVTTGTDALPSSGKESSALEPIWDDEDTKAFYESLPDLRAFVPAVLLGEVEPKSNEQHVKGRELSGESTSEQETELHDNVPTSATERQLEVKVDDLVKESEDRDKEKGKDGEKEKSKEKDLDKKNEREKEKGRVLDGASLDNLLQRLPGCVSRDLIDQLTVEFCYLNSKANRKKLVRALFNVNRTSLELLPYYSRLVATLSTCMKDVPSMLLSMLEEEFNFLINKKDQINIETKIKNIRFIGELCKFKMAPPALVFSCLKACLDDFSHHNIDVACNLLETCGRFLYRSPETTIRMANMLEILMRLKNVKNLDSRHSTLVENAYYLCKPPERSARISKVRPPLHQIALLTASLSRYHDDFAVSVVDEVLEEIRVGLELNDYGMQQRRLAHMRFLGELYSYKHIDSSVVFDTLYLIIVFGHGTPEQDVLDPPEDCFRIRLIITLLQTCGHYFSKGSSKRKLDKFLLHFQRYIISKGPLPLDIEFDIQDLFGELRPTMSRYSSIEELVAALVEFEENERSAPVEKVENERHSDNESQKRHSRDAGPSVNGESAANGTEENGKAHEVADSESYSDTGSIDGREEEEDILSEDKSNDGSDNEGDDEDDGIPVVSDEDENVEVRQKVMNVDPKEQEDFDRELKALLQESLESRKSEARSRLPLNMMVPMNVLEGSKDSRATESESGEETVDEEGGNAGGSSKVRVKVLMKKGHKQQTRQMLIPADSSIVQSTKQQEAAELEEKQSIKRRILEYNEREEELNGASQMGNWGQGATSTSSIRSGGRGSWDGSARGGGRQRHHITGSGGFYHSYGRRR</sequence>
<dbReference type="Pfam" id="PF04050">
    <property type="entry name" value="Upf2"/>
    <property type="match status" value="1"/>
</dbReference>
<dbReference type="GO" id="GO:0003723">
    <property type="term" value="F:RNA binding"/>
    <property type="evidence" value="ECO:0007669"/>
    <property type="project" value="InterPro"/>
</dbReference>
<evidence type="ECO:0000256" key="2">
    <source>
        <dbReference type="ARBA" id="ARBA00022490"/>
    </source>
</evidence>
<evidence type="ECO:0000256" key="3">
    <source>
        <dbReference type="SAM" id="MobiDB-lite"/>
    </source>
</evidence>
<feature type="compositionally biased region" description="Low complexity" evidence="3">
    <location>
        <begin position="1099"/>
        <end position="1108"/>
    </location>
</feature>
<feature type="domain" description="MIF4G" evidence="4">
    <location>
        <begin position="663"/>
        <end position="827"/>
    </location>
</feature>
<dbReference type="InterPro" id="IPR003890">
    <property type="entry name" value="MIF4G-like_typ-3"/>
</dbReference>
<protein>
    <submittedName>
        <fullName evidence="5">Regulator of nonsense transcripts UPF2</fullName>
    </submittedName>
</protein>
<feature type="compositionally biased region" description="Basic and acidic residues" evidence="3">
    <location>
        <begin position="848"/>
        <end position="868"/>
    </location>
</feature>
<feature type="region of interest" description="Disordered" evidence="3">
    <location>
        <begin position="320"/>
        <end position="354"/>
    </location>
</feature>